<organism evidence="2 3">
    <name type="scientific">Metabacillus idriensis</name>
    <dbReference type="NCBI Taxonomy" id="324768"/>
    <lineage>
        <taxon>Bacteria</taxon>
        <taxon>Bacillati</taxon>
        <taxon>Bacillota</taxon>
        <taxon>Bacilli</taxon>
        <taxon>Bacillales</taxon>
        <taxon>Bacillaceae</taxon>
        <taxon>Metabacillus</taxon>
    </lineage>
</organism>
<dbReference type="AlphaFoldDB" id="A0A6I2MDP1"/>
<feature type="region of interest" description="Disordered" evidence="1">
    <location>
        <begin position="1"/>
        <end position="45"/>
    </location>
</feature>
<comment type="caution">
    <text evidence="2">The sequence shown here is derived from an EMBL/GenBank/DDBJ whole genome shotgun (WGS) entry which is preliminary data.</text>
</comment>
<proteinExistence type="predicted"/>
<feature type="compositionally biased region" description="Basic residues" evidence="1">
    <location>
        <begin position="22"/>
        <end position="33"/>
    </location>
</feature>
<name>A0A6I2MDP1_9BACI</name>
<dbReference type="RefSeq" id="WP_154319082.1">
    <property type="nucleotide sequence ID" value="NZ_CAJFZX010000001.1"/>
</dbReference>
<gene>
    <name evidence="2" type="ORF">GJU41_15550</name>
</gene>
<reference evidence="2 3" key="1">
    <citation type="submission" date="2019-11" db="EMBL/GenBank/DDBJ databases">
        <title>Bacillus idriensis genome.</title>
        <authorList>
            <person name="Konopka E.N."/>
            <person name="Newman J.D."/>
        </authorList>
    </citation>
    <scope>NUCLEOTIDE SEQUENCE [LARGE SCALE GENOMIC DNA]</scope>
    <source>
        <strain evidence="2 3">DSM 19097</strain>
    </source>
</reference>
<sequence length="45" mass="5262">MTKNNRPNTEFEGGQEQDQKQQKSKKQGRKRRSEPKNAVESNEQS</sequence>
<evidence type="ECO:0000256" key="1">
    <source>
        <dbReference type="SAM" id="MobiDB-lite"/>
    </source>
</evidence>
<dbReference type="Proteomes" id="UP000441585">
    <property type="component" value="Unassembled WGS sequence"/>
</dbReference>
<protein>
    <submittedName>
        <fullName evidence="2">Uncharacterized protein</fullName>
    </submittedName>
</protein>
<evidence type="ECO:0000313" key="2">
    <source>
        <dbReference type="EMBL" id="MRX55377.1"/>
    </source>
</evidence>
<dbReference type="EMBL" id="WKKF01000004">
    <property type="protein sequence ID" value="MRX55377.1"/>
    <property type="molecule type" value="Genomic_DNA"/>
</dbReference>
<accession>A0A6I2MDP1</accession>
<evidence type="ECO:0000313" key="3">
    <source>
        <dbReference type="Proteomes" id="UP000441585"/>
    </source>
</evidence>
<keyword evidence="3" id="KW-1185">Reference proteome</keyword>